<sequence>MAGRAHAFAKSGDGPVQSIRLYKVAKDSAVKARTQATNQLKAVLVTACPALRETLAGLNRRSLIRACAALREEEGDRDPIQEATRFILCLLAQRIGQLTVQIREVERRLAQLIGTHFPQLLAAVGIGPDSAAALLVTMGGNVGRLCSEAAFAALCGASPVAYHSGLQRRHHRRNRGGDRRAHAALHRIVLTRLRWDLRTQAYFQRRTEEGRTRREITRCLKR</sequence>
<dbReference type="GO" id="GO:0006313">
    <property type="term" value="P:DNA transposition"/>
    <property type="evidence" value="ECO:0007669"/>
    <property type="project" value="InterPro"/>
</dbReference>
<dbReference type="GO" id="GO:0004803">
    <property type="term" value="F:transposase activity"/>
    <property type="evidence" value="ECO:0007669"/>
    <property type="project" value="InterPro"/>
</dbReference>
<dbReference type="InterPro" id="IPR047650">
    <property type="entry name" value="Transpos_IS110"/>
</dbReference>
<feature type="domain" description="Transposase IS116/IS110/IS902 C-terminal" evidence="1">
    <location>
        <begin position="123"/>
        <end position="204"/>
    </location>
</feature>
<dbReference type="OrthoDB" id="4337860at2"/>
<accession>A0A5P2C623</accession>
<dbReference type="PANTHER" id="PTHR33055:SF16">
    <property type="entry name" value="TRANSPOSASE FOR INSERTION SEQUENCE ELEMENT IS1547"/>
    <property type="match status" value="1"/>
</dbReference>
<proteinExistence type="predicted"/>
<evidence type="ECO:0000313" key="2">
    <source>
        <dbReference type="EMBL" id="QES38092.1"/>
    </source>
</evidence>
<dbReference type="EMBL" id="CP029192">
    <property type="protein sequence ID" value="QES38092.1"/>
    <property type="molecule type" value="Genomic_DNA"/>
</dbReference>
<protein>
    <recommendedName>
        <fullName evidence="1">Transposase IS116/IS110/IS902 C-terminal domain-containing protein</fullName>
    </recommendedName>
</protein>
<dbReference type="Proteomes" id="UP000322927">
    <property type="component" value="Chromosome"/>
</dbReference>
<name>A0A5P2C623_STRVZ</name>
<dbReference type="RefSeq" id="WP_150220288.1">
    <property type="nucleotide sequence ID" value="NZ_CP029192.1"/>
</dbReference>
<dbReference type="GO" id="GO:0003677">
    <property type="term" value="F:DNA binding"/>
    <property type="evidence" value="ECO:0007669"/>
    <property type="project" value="InterPro"/>
</dbReference>
<dbReference type="Pfam" id="PF02371">
    <property type="entry name" value="Transposase_20"/>
    <property type="match status" value="1"/>
</dbReference>
<dbReference type="PANTHER" id="PTHR33055">
    <property type="entry name" value="TRANSPOSASE FOR INSERTION SEQUENCE ELEMENT IS1111A"/>
    <property type="match status" value="1"/>
</dbReference>
<dbReference type="InterPro" id="IPR003346">
    <property type="entry name" value="Transposase_20"/>
</dbReference>
<evidence type="ECO:0000313" key="3">
    <source>
        <dbReference type="Proteomes" id="UP000322927"/>
    </source>
</evidence>
<dbReference type="AlphaFoldDB" id="A0A5P2C623"/>
<gene>
    <name evidence="2" type="ORF">DEJ48_35930</name>
</gene>
<organism evidence="2 3">
    <name type="scientific">Streptomyces venezuelae</name>
    <dbReference type="NCBI Taxonomy" id="54571"/>
    <lineage>
        <taxon>Bacteria</taxon>
        <taxon>Bacillati</taxon>
        <taxon>Actinomycetota</taxon>
        <taxon>Actinomycetes</taxon>
        <taxon>Kitasatosporales</taxon>
        <taxon>Streptomycetaceae</taxon>
        <taxon>Streptomyces</taxon>
    </lineage>
</organism>
<evidence type="ECO:0000259" key="1">
    <source>
        <dbReference type="Pfam" id="PF02371"/>
    </source>
</evidence>
<reference evidence="2 3" key="1">
    <citation type="submission" date="2018-05" db="EMBL/GenBank/DDBJ databases">
        <title>Streptomyces venezuelae.</title>
        <authorList>
            <person name="Kim W."/>
            <person name="Lee N."/>
            <person name="Cho B.-K."/>
        </authorList>
    </citation>
    <scope>NUCLEOTIDE SEQUENCE [LARGE SCALE GENOMIC DNA]</scope>
    <source>
        <strain evidence="2 3">ATCC 14584</strain>
    </source>
</reference>